<evidence type="ECO:0000256" key="5">
    <source>
        <dbReference type="ARBA" id="ARBA00038063"/>
    </source>
</evidence>
<keyword evidence="7" id="KW-0963">Cytoplasm</keyword>
<evidence type="ECO:0000256" key="3">
    <source>
        <dbReference type="ARBA" id="ARBA00022801"/>
    </source>
</evidence>
<comment type="function">
    <text evidence="7">Hydrolyzes ribosome-free peptidyl-tRNAs (with 1 or more amino acids incorporated), which drop off the ribosome during protein synthesis, or as a result of ribosome stalling.</text>
</comment>
<organism evidence="8">
    <name type="scientific">Desulfurivibrio alkaliphilus</name>
    <dbReference type="NCBI Taxonomy" id="427923"/>
    <lineage>
        <taxon>Bacteria</taxon>
        <taxon>Pseudomonadati</taxon>
        <taxon>Thermodesulfobacteriota</taxon>
        <taxon>Desulfobulbia</taxon>
        <taxon>Desulfobulbales</taxon>
        <taxon>Desulfobulbaceae</taxon>
        <taxon>Desulfurivibrio</taxon>
    </lineage>
</organism>
<reference evidence="8" key="1">
    <citation type="journal article" date="2020" name="mSystems">
        <title>Genome- and Community-Level Interaction Insights into Carbon Utilization and Element Cycling Functions of Hydrothermarchaeota in Hydrothermal Sediment.</title>
        <authorList>
            <person name="Zhou Z."/>
            <person name="Liu Y."/>
            <person name="Xu W."/>
            <person name="Pan J."/>
            <person name="Luo Z.H."/>
            <person name="Li M."/>
        </authorList>
    </citation>
    <scope>NUCLEOTIDE SEQUENCE [LARGE SCALE GENOMIC DNA]</scope>
    <source>
        <strain evidence="8">SpSt-1224</strain>
    </source>
</reference>
<dbReference type="GO" id="GO:0072344">
    <property type="term" value="P:rescue of stalled ribosome"/>
    <property type="evidence" value="ECO:0007669"/>
    <property type="project" value="UniProtKB-UniRule"/>
</dbReference>
<comment type="subcellular location">
    <subcellularLocation>
        <location evidence="7">Cytoplasm</location>
    </subcellularLocation>
</comment>
<feature type="binding site" evidence="7">
    <location>
        <position position="67"/>
    </location>
    <ligand>
        <name>tRNA</name>
        <dbReference type="ChEBI" id="CHEBI:17843"/>
    </ligand>
</feature>
<protein>
    <recommendedName>
        <fullName evidence="6 7">Peptidyl-tRNA hydrolase</fullName>
        <shortName evidence="7">Pth</shortName>
        <ecNumber evidence="1 7">3.1.1.29</ecNumber>
    </recommendedName>
</protein>
<proteinExistence type="inferred from homology"/>
<feature type="active site" description="Proton acceptor" evidence="7">
    <location>
        <position position="19"/>
    </location>
</feature>
<dbReference type="GO" id="GO:0006515">
    <property type="term" value="P:protein quality control for misfolded or incompletely synthesized proteins"/>
    <property type="evidence" value="ECO:0007669"/>
    <property type="project" value="UniProtKB-UniRule"/>
</dbReference>
<evidence type="ECO:0000256" key="2">
    <source>
        <dbReference type="ARBA" id="ARBA00022555"/>
    </source>
</evidence>
<dbReference type="EC" id="3.1.1.29" evidence="1 7"/>
<feature type="binding site" evidence="7">
    <location>
        <position position="65"/>
    </location>
    <ligand>
        <name>tRNA</name>
        <dbReference type="ChEBI" id="CHEBI:17843"/>
    </ligand>
</feature>
<evidence type="ECO:0000313" key="8">
    <source>
        <dbReference type="EMBL" id="HET98293.1"/>
    </source>
</evidence>
<dbReference type="EMBL" id="DSDS01000142">
    <property type="protein sequence ID" value="HET98293.1"/>
    <property type="molecule type" value="Genomic_DNA"/>
</dbReference>
<comment type="catalytic activity">
    <reaction evidence="7">
        <text>an N-acyl-L-alpha-aminoacyl-tRNA + H2O = an N-acyl-L-amino acid + a tRNA + H(+)</text>
        <dbReference type="Rhea" id="RHEA:54448"/>
        <dbReference type="Rhea" id="RHEA-COMP:10123"/>
        <dbReference type="Rhea" id="RHEA-COMP:13883"/>
        <dbReference type="ChEBI" id="CHEBI:15377"/>
        <dbReference type="ChEBI" id="CHEBI:15378"/>
        <dbReference type="ChEBI" id="CHEBI:59874"/>
        <dbReference type="ChEBI" id="CHEBI:78442"/>
        <dbReference type="ChEBI" id="CHEBI:138191"/>
        <dbReference type="EC" id="3.1.1.29"/>
    </reaction>
</comment>
<dbReference type="Gene3D" id="3.40.50.1470">
    <property type="entry name" value="Peptidyl-tRNA hydrolase"/>
    <property type="match status" value="1"/>
</dbReference>
<name>A0A7C2XPY7_9BACT</name>
<comment type="similarity">
    <text evidence="5 7">Belongs to the PTH family.</text>
</comment>
<dbReference type="InterPro" id="IPR001328">
    <property type="entry name" value="Pept_tRNA_hydro"/>
</dbReference>
<comment type="subunit">
    <text evidence="7">Monomer.</text>
</comment>
<dbReference type="NCBIfam" id="TIGR00447">
    <property type="entry name" value="pth"/>
    <property type="match status" value="1"/>
</dbReference>
<dbReference type="AlphaFoldDB" id="A0A7C2XPY7"/>
<feature type="site" description="Stabilizes the basic form of H active site to accept a proton" evidence="7">
    <location>
        <position position="92"/>
    </location>
</feature>
<comment type="caution">
    <text evidence="8">The sequence shown here is derived from an EMBL/GenBank/DDBJ whole genome shotgun (WGS) entry which is preliminary data.</text>
</comment>
<evidence type="ECO:0000256" key="4">
    <source>
        <dbReference type="ARBA" id="ARBA00022884"/>
    </source>
</evidence>
<dbReference type="HAMAP" id="MF_00083">
    <property type="entry name" value="Pept_tRNA_hydro_bact"/>
    <property type="match status" value="1"/>
</dbReference>
<feature type="binding site" evidence="7">
    <location>
        <position position="14"/>
    </location>
    <ligand>
        <name>tRNA</name>
        <dbReference type="ChEBI" id="CHEBI:17843"/>
    </ligand>
</feature>
<evidence type="ECO:0000256" key="1">
    <source>
        <dbReference type="ARBA" id="ARBA00013260"/>
    </source>
</evidence>
<feature type="binding site" evidence="7">
    <location>
        <position position="113"/>
    </location>
    <ligand>
        <name>tRNA</name>
        <dbReference type="ChEBI" id="CHEBI:17843"/>
    </ligand>
</feature>
<dbReference type="Pfam" id="PF01195">
    <property type="entry name" value="Pept_tRNA_hydro"/>
    <property type="match status" value="1"/>
</dbReference>
<gene>
    <name evidence="7" type="primary">pth</name>
    <name evidence="8" type="ORF">ENN98_06325</name>
</gene>
<accession>A0A7C2XPY7</accession>
<sequence>MRLLLGLGNPGPEYLHTRHNVGFLFTDFLASRQGISLKREGKWEAEVGRGALWSQPVLLAKPLTFMNRSGLAAARIANFYRLEPSQLVVFHDELDLPFGSCRVAKGRGAGGHNGIRSLMEHLGSRDFVRFRIGVGRPRGELPAAGYVLSPFAPSERDRLEQLFLFLEEGVQLLLQRDEKAAMNLINASPAWPIEKGL</sequence>
<keyword evidence="2 7" id="KW-0820">tRNA-binding</keyword>
<keyword evidence="3 7" id="KW-0378">Hydrolase</keyword>
<dbReference type="GO" id="GO:0005737">
    <property type="term" value="C:cytoplasm"/>
    <property type="evidence" value="ECO:0007669"/>
    <property type="project" value="UniProtKB-SubCell"/>
</dbReference>
<dbReference type="InterPro" id="IPR036416">
    <property type="entry name" value="Pept_tRNA_hydro_sf"/>
</dbReference>
<dbReference type="FunFam" id="3.40.50.1470:FF:000001">
    <property type="entry name" value="Peptidyl-tRNA hydrolase"/>
    <property type="match status" value="1"/>
</dbReference>
<dbReference type="GO" id="GO:0004045">
    <property type="term" value="F:peptidyl-tRNA hydrolase activity"/>
    <property type="evidence" value="ECO:0007669"/>
    <property type="project" value="UniProtKB-UniRule"/>
</dbReference>
<dbReference type="PANTHER" id="PTHR17224:SF1">
    <property type="entry name" value="PEPTIDYL-TRNA HYDROLASE"/>
    <property type="match status" value="1"/>
</dbReference>
<feature type="site" description="Discriminates between blocked and unblocked aminoacyl-tRNA" evidence="7">
    <location>
        <position position="9"/>
    </location>
</feature>
<dbReference type="Proteomes" id="UP000885986">
    <property type="component" value="Unassembled WGS sequence"/>
</dbReference>
<evidence type="ECO:0000256" key="7">
    <source>
        <dbReference type="HAMAP-Rule" id="MF_00083"/>
    </source>
</evidence>
<dbReference type="PROSITE" id="PS01196">
    <property type="entry name" value="PEPT_TRNA_HYDROL_2"/>
    <property type="match status" value="1"/>
</dbReference>
<comment type="function">
    <text evidence="7">Catalyzes the release of premature peptidyl moieties from peptidyl-tRNA molecules trapped in stalled 50S ribosomal subunits, and thus maintains levels of free tRNAs and 50S ribosomes.</text>
</comment>
<dbReference type="GO" id="GO:0000049">
    <property type="term" value="F:tRNA binding"/>
    <property type="evidence" value="ECO:0007669"/>
    <property type="project" value="UniProtKB-UniRule"/>
</dbReference>
<dbReference type="InterPro" id="IPR018171">
    <property type="entry name" value="Pept_tRNA_hydro_CS"/>
</dbReference>
<keyword evidence="4 7" id="KW-0694">RNA-binding</keyword>
<evidence type="ECO:0000256" key="6">
    <source>
        <dbReference type="ARBA" id="ARBA00050038"/>
    </source>
</evidence>
<dbReference type="PANTHER" id="PTHR17224">
    <property type="entry name" value="PEPTIDYL-TRNA HYDROLASE"/>
    <property type="match status" value="1"/>
</dbReference>
<dbReference type="CDD" id="cd00462">
    <property type="entry name" value="PTH"/>
    <property type="match status" value="1"/>
</dbReference>
<dbReference type="SUPFAM" id="SSF53178">
    <property type="entry name" value="Peptidyl-tRNA hydrolase-like"/>
    <property type="match status" value="1"/>
</dbReference>